<reference evidence="1" key="1">
    <citation type="submission" date="2008-01" db="EMBL/GenBank/DDBJ databases">
        <title>Complete sequence of chromosome of Caulobacter sp. K31.</title>
        <authorList>
            <consortium name="US DOE Joint Genome Institute"/>
            <person name="Copeland A."/>
            <person name="Lucas S."/>
            <person name="Lapidus A."/>
            <person name="Barry K."/>
            <person name="Glavina del Rio T."/>
            <person name="Dalin E."/>
            <person name="Tice H."/>
            <person name="Pitluck S."/>
            <person name="Bruce D."/>
            <person name="Goodwin L."/>
            <person name="Thompson L.S."/>
            <person name="Brettin T."/>
            <person name="Detter J.C."/>
            <person name="Han C."/>
            <person name="Schmutz J."/>
            <person name="Larimer F."/>
            <person name="Land M."/>
            <person name="Hauser L."/>
            <person name="Kyrpides N."/>
            <person name="Kim E."/>
            <person name="Stephens C."/>
            <person name="Richardson P."/>
        </authorList>
    </citation>
    <scope>NUCLEOTIDE SEQUENCE [LARGE SCALE GENOMIC DNA]</scope>
    <source>
        <strain evidence="1">K31</strain>
    </source>
</reference>
<name>B0T8S2_CAUSK</name>
<dbReference type="AlphaFoldDB" id="B0T8S2"/>
<dbReference type="KEGG" id="cak:Caul_3712"/>
<evidence type="ECO:0000313" key="1">
    <source>
        <dbReference type="EMBL" id="ABZ72839.1"/>
    </source>
</evidence>
<organism evidence="1">
    <name type="scientific">Caulobacter sp. (strain K31)</name>
    <dbReference type="NCBI Taxonomy" id="366602"/>
    <lineage>
        <taxon>Bacteria</taxon>
        <taxon>Pseudomonadati</taxon>
        <taxon>Pseudomonadota</taxon>
        <taxon>Alphaproteobacteria</taxon>
        <taxon>Caulobacterales</taxon>
        <taxon>Caulobacteraceae</taxon>
        <taxon>Caulobacter</taxon>
    </lineage>
</organism>
<proteinExistence type="predicted"/>
<sequence>MATDPALEAFLALEDDAVATYAEARAEALGLALPPETRAGVIENLTLLRRQTATFTAGLDGSEPTPEAFEP</sequence>
<dbReference type="STRING" id="366602.Caul_3712"/>
<protein>
    <recommendedName>
        <fullName evidence="2">DUF4089 domain-containing protein</fullName>
    </recommendedName>
</protein>
<dbReference type="HOGENOM" id="CLU_2732622_0_0_5"/>
<dbReference type="EMBL" id="CP000927">
    <property type="protein sequence ID" value="ABZ72839.1"/>
    <property type="molecule type" value="Genomic_DNA"/>
</dbReference>
<gene>
    <name evidence="1" type="ordered locus">Caul_3712</name>
</gene>
<evidence type="ECO:0008006" key="2">
    <source>
        <dbReference type="Google" id="ProtNLM"/>
    </source>
</evidence>
<accession>B0T8S2</accession>
<dbReference type="OrthoDB" id="7191402at2"/>